<name>A0A4Y2VZ99_ARAVE</name>
<dbReference type="Proteomes" id="UP000499080">
    <property type="component" value="Unassembled WGS sequence"/>
</dbReference>
<gene>
    <name evidence="2" type="ORF">AVEN_164664_1</name>
</gene>
<evidence type="ECO:0000256" key="1">
    <source>
        <dbReference type="SAM" id="MobiDB-lite"/>
    </source>
</evidence>
<dbReference type="EMBL" id="BGPR01052233">
    <property type="protein sequence ID" value="GBO29097.1"/>
    <property type="molecule type" value="Genomic_DNA"/>
</dbReference>
<dbReference type="AlphaFoldDB" id="A0A4Y2VZ99"/>
<evidence type="ECO:0000313" key="2">
    <source>
        <dbReference type="EMBL" id="GBO29097.1"/>
    </source>
</evidence>
<feature type="region of interest" description="Disordered" evidence="1">
    <location>
        <begin position="62"/>
        <end position="83"/>
    </location>
</feature>
<organism evidence="2 3">
    <name type="scientific">Araneus ventricosus</name>
    <name type="common">Orbweaver spider</name>
    <name type="synonym">Epeira ventricosa</name>
    <dbReference type="NCBI Taxonomy" id="182803"/>
    <lineage>
        <taxon>Eukaryota</taxon>
        <taxon>Metazoa</taxon>
        <taxon>Ecdysozoa</taxon>
        <taxon>Arthropoda</taxon>
        <taxon>Chelicerata</taxon>
        <taxon>Arachnida</taxon>
        <taxon>Araneae</taxon>
        <taxon>Araneomorphae</taxon>
        <taxon>Entelegynae</taxon>
        <taxon>Araneoidea</taxon>
        <taxon>Araneidae</taxon>
        <taxon>Araneus</taxon>
    </lineage>
</organism>
<comment type="caution">
    <text evidence="2">The sequence shown here is derived from an EMBL/GenBank/DDBJ whole genome shotgun (WGS) entry which is preliminary data.</text>
</comment>
<keyword evidence="3" id="KW-1185">Reference proteome</keyword>
<sequence length="206" mass="23316">MTARRQEVRRTMGRGEQQARFQDFRKTNHADRRSRQDMATRSADSVSIKFQHLRRRGGLVVRSRPWDRRAPGPKPDSTEDPSCIGPVACQILAEPSTKNSEGNGRLVVRSRLRGWRTPGSKPVSTCLLTPQHTPELGARALPVSGGVRFWTWKPPAPKPGPYQSLSGPQCLNESEKLMQIKQQVVIEAKVARWQLRGHHLLVFWEA</sequence>
<protein>
    <submittedName>
        <fullName evidence="2">Uncharacterized protein</fullName>
    </submittedName>
</protein>
<proteinExistence type="predicted"/>
<accession>A0A4Y2VZ99</accession>
<feature type="compositionally biased region" description="Basic and acidic residues" evidence="1">
    <location>
        <begin position="22"/>
        <end position="38"/>
    </location>
</feature>
<evidence type="ECO:0000313" key="3">
    <source>
        <dbReference type="Proteomes" id="UP000499080"/>
    </source>
</evidence>
<reference evidence="2 3" key="1">
    <citation type="journal article" date="2019" name="Sci. Rep.">
        <title>Orb-weaving spider Araneus ventricosus genome elucidates the spidroin gene catalogue.</title>
        <authorList>
            <person name="Kono N."/>
            <person name="Nakamura H."/>
            <person name="Ohtoshi R."/>
            <person name="Moran D.A.P."/>
            <person name="Shinohara A."/>
            <person name="Yoshida Y."/>
            <person name="Fujiwara M."/>
            <person name="Mori M."/>
            <person name="Tomita M."/>
            <person name="Arakawa K."/>
        </authorList>
    </citation>
    <scope>NUCLEOTIDE SEQUENCE [LARGE SCALE GENOMIC DNA]</scope>
</reference>
<feature type="compositionally biased region" description="Basic and acidic residues" evidence="1">
    <location>
        <begin position="1"/>
        <end position="10"/>
    </location>
</feature>
<feature type="region of interest" description="Disordered" evidence="1">
    <location>
        <begin position="1"/>
        <end position="46"/>
    </location>
</feature>